<organism evidence="8 9">
    <name type="scientific">Nematostella vectensis</name>
    <name type="common">Starlet sea anemone</name>
    <dbReference type="NCBI Taxonomy" id="45351"/>
    <lineage>
        <taxon>Eukaryota</taxon>
        <taxon>Metazoa</taxon>
        <taxon>Cnidaria</taxon>
        <taxon>Anthozoa</taxon>
        <taxon>Hexacorallia</taxon>
        <taxon>Actiniaria</taxon>
        <taxon>Edwardsiidae</taxon>
        <taxon>Nematostella</taxon>
    </lineage>
</organism>
<dbReference type="PANTHER" id="PTHR46458">
    <property type="entry name" value="BLR2807 PROTEIN"/>
    <property type="match status" value="1"/>
</dbReference>
<dbReference type="Pfam" id="PF00042">
    <property type="entry name" value="Globin"/>
    <property type="match status" value="1"/>
</dbReference>
<evidence type="ECO:0000256" key="6">
    <source>
        <dbReference type="RuleBase" id="RU000356"/>
    </source>
</evidence>
<dbReference type="PRINTS" id="PR00188">
    <property type="entry name" value="PLANTGLOBIN"/>
</dbReference>
<comment type="similarity">
    <text evidence="6">Belongs to the globin family.</text>
</comment>
<keyword evidence="9" id="KW-1185">Reference proteome</keyword>
<dbReference type="InParanoid" id="A7RZB2"/>
<evidence type="ECO:0000256" key="1">
    <source>
        <dbReference type="ARBA" id="ARBA00022448"/>
    </source>
</evidence>
<dbReference type="PANTHER" id="PTHR46458:SF1">
    <property type="entry name" value="GEO09476P1"/>
    <property type="match status" value="1"/>
</dbReference>
<dbReference type="InterPro" id="IPR044399">
    <property type="entry name" value="Mb-like_M"/>
</dbReference>
<keyword evidence="4" id="KW-0479">Metal-binding</keyword>
<dbReference type="KEGG" id="nve:5515134"/>
<dbReference type="PhylomeDB" id="A7RZB2"/>
<protein>
    <recommendedName>
        <fullName evidence="7">Globin domain-containing protein</fullName>
    </recommendedName>
</protein>
<evidence type="ECO:0000259" key="7">
    <source>
        <dbReference type="PROSITE" id="PS01033"/>
    </source>
</evidence>
<evidence type="ECO:0000256" key="2">
    <source>
        <dbReference type="ARBA" id="ARBA00022617"/>
    </source>
</evidence>
<dbReference type="InterPro" id="IPR000971">
    <property type="entry name" value="Globin"/>
</dbReference>
<sequence>MGCVVSKNPSTVAKIVPGGGEEKLFETSRIPLDAKETQLVRKTWAILGDRQVEVGKSLFLRFFEEHPTSKDLFPEFRNISNEKIAESPALYGHARRVMKSVDNAVASIENVQVYSAYLYELGTRHQTRQLSEEQLKFMGGAFLFAMRLHLRKEWSRATSKAWEKIFSFMADAMMRGCKG</sequence>
<gene>
    <name evidence="8" type="ORF">NEMVEDRAFT_v1g204383</name>
</gene>
<name>A7RZB2_NEMVE</name>
<feature type="domain" description="Globin" evidence="7">
    <location>
        <begin position="31"/>
        <end position="178"/>
    </location>
</feature>
<keyword evidence="2 6" id="KW-0349">Heme</keyword>
<keyword evidence="1 6" id="KW-0813">Transport</keyword>
<dbReference type="InterPro" id="IPR012292">
    <property type="entry name" value="Globin/Proto"/>
</dbReference>
<dbReference type="STRING" id="45351.A7RZB2"/>
<keyword evidence="5" id="KW-0408">Iron</keyword>
<dbReference type="GO" id="GO:0019825">
    <property type="term" value="F:oxygen binding"/>
    <property type="evidence" value="ECO:0000318"/>
    <property type="project" value="GO_Central"/>
</dbReference>
<dbReference type="GO" id="GO:0046872">
    <property type="term" value="F:metal ion binding"/>
    <property type="evidence" value="ECO:0007669"/>
    <property type="project" value="UniProtKB-KW"/>
</dbReference>
<dbReference type="HOGENOM" id="CLU_003827_13_0_1"/>
<dbReference type="SUPFAM" id="SSF46458">
    <property type="entry name" value="Globin-like"/>
    <property type="match status" value="1"/>
</dbReference>
<dbReference type="EMBL" id="DS469556">
    <property type="protein sequence ID" value="EDO43247.1"/>
    <property type="molecule type" value="Genomic_DNA"/>
</dbReference>
<evidence type="ECO:0000256" key="3">
    <source>
        <dbReference type="ARBA" id="ARBA00022621"/>
    </source>
</evidence>
<dbReference type="CDD" id="cd01040">
    <property type="entry name" value="Mb-like"/>
    <property type="match status" value="1"/>
</dbReference>
<evidence type="ECO:0000256" key="4">
    <source>
        <dbReference type="ARBA" id="ARBA00022723"/>
    </source>
</evidence>
<dbReference type="OrthoDB" id="436496at2759"/>
<dbReference type="InterPro" id="IPR009050">
    <property type="entry name" value="Globin-like_sf"/>
</dbReference>
<dbReference type="GO" id="GO:0020037">
    <property type="term" value="F:heme binding"/>
    <property type="evidence" value="ECO:0007669"/>
    <property type="project" value="InterPro"/>
</dbReference>
<keyword evidence="3 6" id="KW-0561">Oxygen transport</keyword>
<dbReference type="Proteomes" id="UP000001593">
    <property type="component" value="Unassembled WGS sequence"/>
</dbReference>
<accession>A7RZB2</accession>
<evidence type="ECO:0000313" key="8">
    <source>
        <dbReference type="EMBL" id="EDO43247.1"/>
    </source>
</evidence>
<dbReference type="GO" id="GO:0001666">
    <property type="term" value="P:response to hypoxia"/>
    <property type="evidence" value="ECO:0000318"/>
    <property type="project" value="GO_Central"/>
</dbReference>
<dbReference type="eggNOG" id="KOG3378">
    <property type="taxonomic scope" value="Eukaryota"/>
</dbReference>
<evidence type="ECO:0000313" key="9">
    <source>
        <dbReference type="Proteomes" id="UP000001593"/>
    </source>
</evidence>
<reference evidence="8 9" key="1">
    <citation type="journal article" date="2007" name="Science">
        <title>Sea anemone genome reveals ancestral eumetazoan gene repertoire and genomic organization.</title>
        <authorList>
            <person name="Putnam N.H."/>
            <person name="Srivastava M."/>
            <person name="Hellsten U."/>
            <person name="Dirks B."/>
            <person name="Chapman J."/>
            <person name="Salamov A."/>
            <person name="Terry A."/>
            <person name="Shapiro H."/>
            <person name="Lindquist E."/>
            <person name="Kapitonov V.V."/>
            <person name="Jurka J."/>
            <person name="Genikhovich G."/>
            <person name="Grigoriev I.V."/>
            <person name="Lucas S.M."/>
            <person name="Steele R.E."/>
            <person name="Finnerty J.R."/>
            <person name="Technau U."/>
            <person name="Martindale M.Q."/>
            <person name="Rokhsar D.S."/>
        </authorList>
    </citation>
    <scope>NUCLEOTIDE SEQUENCE [LARGE SCALE GENOMIC DNA]</scope>
    <source>
        <strain evidence="9">CH2 X CH6</strain>
    </source>
</reference>
<evidence type="ECO:0000256" key="5">
    <source>
        <dbReference type="ARBA" id="ARBA00023004"/>
    </source>
</evidence>
<dbReference type="PROSITE" id="PS01033">
    <property type="entry name" value="GLOBIN"/>
    <property type="match status" value="1"/>
</dbReference>
<dbReference type="FunCoup" id="A7RZB2">
    <property type="interactions" value="343"/>
</dbReference>
<dbReference type="Gene3D" id="1.10.490.10">
    <property type="entry name" value="Globins"/>
    <property type="match status" value="1"/>
</dbReference>
<proteinExistence type="inferred from homology"/>
<dbReference type="GO" id="GO:0005344">
    <property type="term" value="F:oxygen carrier activity"/>
    <property type="evidence" value="ECO:0000318"/>
    <property type="project" value="GO_Central"/>
</dbReference>
<dbReference type="InterPro" id="IPR050532">
    <property type="entry name" value="Globin-like_OT"/>
</dbReference>
<dbReference type="OMA" id="PKIVRIN"/>
<dbReference type="GO" id="GO:0015671">
    <property type="term" value="P:oxygen transport"/>
    <property type="evidence" value="ECO:0000318"/>
    <property type="project" value="GO_Central"/>
</dbReference>
<dbReference type="AlphaFoldDB" id="A7RZB2"/>